<reference evidence="1 2" key="1">
    <citation type="submission" date="2019-03" db="EMBL/GenBank/DDBJ databases">
        <title>Single cell metagenomics reveals metabolic interactions within the superorganism composed of flagellate Streblomastix strix and complex community of Bacteroidetes bacteria on its surface.</title>
        <authorList>
            <person name="Treitli S.C."/>
            <person name="Kolisko M."/>
            <person name="Husnik F."/>
            <person name="Keeling P."/>
            <person name="Hampl V."/>
        </authorList>
    </citation>
    <scope>NUCLEOTIDE SEQUENCE [LARGE SCALE GENOMIC DNA]</scope>
    <source>
        <strain evidence="1">ST1C</strain>
    </source>
</reference>
<evidence type="ECO:0000313" key="2">
    <source>
        <dbReference type="Proteomes" id="UP000324800"/>
    </source>
</evidence>
<dbReference type="AlphaFoldDB" id="A0A5J4WP27"/>
<dbReference type="EMBL" id="SNRW01001366">
    <property type="protein sequence ID" value="KAA6396681.1"/>
    <property type="molecule type" value="Genomic_DNA"/>
</dbReference>
<protein>
    <submittedName>
        <fullName evidence="1">Uncharacterized protein</fullName>
    </submittedName>
</protein>
<proteinExistence type="predicted"/>
<dbReference type="Proteomes" id="UP000324800">
    <property type="component" value="Unassembled WGS sequence"/>
</dbReference>
<evidence type="ECO:0000313" key="1">
    <source>
        <dbReference type="EMBL" id="KAA6396681.1"/>
    </source>
</evidence>
<gene>
    <name evidence="1" type="ORF">EZS28_007796</name>
</gene>
<organism evidence="1 2">
    <name type="scientific">Streblomastix strix</name>
    <dbReference type="NCBI Taxonomy" id="222440"/>
    <lineage>
        <taxon>Eukaryota</taxon>
        <taxon>Metamonada</taxon>
        <taxon>Preaxostyla</taxon>
        <taxon>Oxymonadida</taxon>
        <taxon>Streblomastigidae</taxon>
        <taxon>Streblomastix</taxon>
    </lineage>
</organism>
<name>A0A5J4WP27_9EUKA</name>
<comment type="caution">
    <text evidence="1">The sequence shown here is derived from an EMBL/GenBank/DDBJ whole genome shotgun (WGS) entry which is preliminary data.</text>
</comment>
<accession>A0A5J4WP27</accession>
<sequence>MVLEEEHQDDEIGQVQLLEVEEIVGIGNLIERSAAVDDAALKEANEAASSDLNGLNDYSAFVGGVIFVYGRDLLLIPIILAIDQDMAFENEENDANGDGWIRLYGEYQEDNEDGDQIINASQAKEFWMQGLLLMGELITNIKKLKIMNYSPAIEIPQTE</sequence>